<dbReference type="Pfam" id="PF23317">
    <property type="entry name" value="YVC1_C"/>
    <property type="match status" value="1"/>
</dbReference>
<feature type="transmembrane region" description="Helical" evidence="2">
    <location>
        <begin position="426"/>
        <end position="443"/>
    </location>
</feature>
<evidence type="ECO:0000313" key="4">
    <source>
        <dbReference type="EMBL" id="EJT47674.1"/>
    </source>
</evidence>
<proteinExistence type="predicted"/>
<keyword evidence="2" id="KW-1133">Transmembrane helix</keyword>
<feature type="compositionally biased region" description="Polar residues" evidence="1">
    <location>
        <begin position="12"/>
        <end position="23"/>
    </location>
</feature>
<dbReference type="Proteomes" id="UP000002748">
    <property type="component" value="Unassembled WGS sequence"/>
</dbReference>
<gene>
    <name evidence="4" type="ORF">A1Q1_03451</name>
</gene>
<dbReference type="GeneID" id="25986964"/>
<feature type="transmembrane region" description="Helical" evidence="2">
    <location>
        <begin position="355"/>
        <end position="376"/>
    </location>
</feature>
<dbReference type="EMBL" id="ALBS01000233">
    <property type="protein sequence ID" value="EJT47674.1"/>
    <property type="molecule type" value="Genomic_DNA"/>
</dbReference>
<organism evidence="4 5">
    <name type="scientific">Trichosporon asahii var. asahii (strain ATCC 90039 / CBS 2479 / JCM 2466 / KCTC 7840 / NBRC 103889/ NCYC 2677 / UAMH 7654)</name>
    <name type="common">Yeast</name>
    <dbReference type="NCBI Taxonomy" id="1186058"/>
    <lineage>
        <taxon>Eukaryota</taxon>
        <taxon>Fungi</taxon>
        <taxon>Dikarya</taxon>
        <taxon>Basidiomycota</taxon>
        <taxon>Agaricomycotina</taxon>
        <taxon>Tremellomycetes</taxon>
        <taxon>Trichosporonales</taxon>
        <taxon>Trichosporonaceae</taxon>
        <taxon>Trichosporon</taxon>
    </lineage>
</organism>
<feature type="region of interest" description="Disordered" evidence="1">
    <location>
        <begin position="607"/>
        <end position="661"/>
    </location>
</feature>
<feature type="domain" description="Calcium channel YVC1-like C-terminal transmembrane" evidence="3">
    <location>
        <begin position="269"/>
        <end position="558"/>
    </location>
</feature>
<evidence type="ECO:0000256" key="1">
    <source>
        <dbReference type="SAM" id="MobiDB-lite"/>
    </source>
</evidence>
<dbReference type="InterPro" id="IPR056336">
    <property type="entry name" value="YVC1_C"/>
</dbReference>
<feature type="transmembrane region" description="Helical" evidence="2">
    <location>
        <begin position="322"/>
        <end position="343"/>
    </location>
</feature>
<reference evidence="4 5" key="1">
    <citation type="journal article" date="2012" name="Eukaryot. Cell">
        <title>Draft genome sequence of CBS 2479, the standard type strain of Trichosporon asahii.</title>
        <authorList>
            <person name="Yang R.Y."/>
            <person name="Li H.T."/>
            <person name="Zhu H."/>
            <person name="Zhou G.P."/>
            <person name="Wang M."/>
            <person name="Wang L."/>
        </authorList>
    </citation>
    <scope>NUCLEOTIDE SEQUENCE [LARGE SCALE GENOMIC DNA]</scope>
    <source>
        <strain evidence="5">ATCC 90039 / CBS 2479 / JCM 2466 / KCTC 7840 / NCYC 2677 / UAMH 7654</strain>
    </source>
</reference>
<name>J6ESZ3_TRIAS</name>
<keyword evidence="2" id="KW-0472">Membrane</keyword>
<feature type="compositionally biased region" description="Low complexity" evidence="1">
    <location>
        <begin position="1"/>
        <end position="11"/>
    </location>
</feature>
<sequence>MSSLTGSSSSSPTKVQRSATASTLEQPVPTTVYGLLHELHARITADVDAVLTWDELKSPAFQFSVVKPILDRYTPDEATLAQAAKDDDDEDNVDASKSLGAVLYALMANRSPIDAPSFCTPVLTTVKFLRTWPSPGDEALAAELVRPWSPLEGAPDEVWAAIENPDEAKADKNSALELAIVSVAKRLLSQPIVQHLVGAIYTGDLVYAPDVNRSLIPDSYVAPRRGKGHKAKRADDFDVYAYNPYEARWLDTTRLRVPRWRHWIEFGTFATLIALFMWTLITRDLKHQTGVEIWFVLFTLGFIVNEWAGANENGWSVYIANAWNVFDLSFILIFFAYLILRCIGLYHHNKRTADLAFDVLACGACILLPRLVFFFVRSNVVVIALRGMIATYVSFMALAAVALSGVAFALYMLGRPEFSPLGIVKLMMKIWFGGGFGMSFGLAERFHEYFGPIILVGYSALCSTFLITALMSMVSNKFATINNNAQQEHLYQRVVSTVEGAKSDAVFMYLPPFNLLALVILIPMSKFASPETVHTVNVALIKATNFPILFAISAYERSRYRLSRRRIKIQERTGVCVDKIKTPGIFDSFFGGGNALTLHAAFDLATPEEPSSTLSPSLLPAKDEEDVPPLASEKKKKWKPTGSSVGRIFRSDGTAAGGKTVTVSKEEWDEVKASQARMEDMLQKVLTITAAAK</sequence>
<evidence type="ECO:0000256" key="2">
    <source>
        <dbReference type="SAM" id="Phobius"/>
    </source>
</evidence>
<dbReference type="VEuPathDB" id="FungiDB:A1Q1_03451"/>
<feature type="transmembrane region" description="Helical" evidence="2">
    <location>
        <begin position="449"/>
        <end position="471"/>
    </location>
</feature>
<dbReference type="RefSeq" id="XP_014178724.1">
    <property type="nucleotide sequence ID" value="XM_014323249.1"/>
</dbReference>
<dbReference type="PANTHER" id="PTHR35859">
    <property type="entry name" value="NONSELECTIVE CATION CHANNEL PROTEIN"/>
    <property type="match status" value="1"/>
</dbReference>
<dbReference type="AlphaFoldDB" id="J6ESZ3"/>
<dbReference type="PANTHER" id="PTHR35859:SF6">
    <property type="entry name" value="ION TRANSPORT DOMAIN-CONTAINING PROTEIN"/>
    <property type="match status" value="1"/>
</dbReference>
<dbReference type="KEGG" id="tasa:A1Q1_03451"/>
<evidence type="ECO:0000259" key="3">
    <source>
        <dbReference type="Pfam" id="PF23317"/>
    </source>
</evidence>
<feature type="compositionally biased region" description="Low complexity" evidence="1">
    <location>
        <begin position="607"/>
        <end position="620"/>
    </location>
</feature>
<evidence type="ECO:0000313" key="5">
    <source>
        <dbReference type="Proteomes" id="UP000002748"/>
    </source>
</evidence>
<keyword evidence="2" id="KW-0812">Transmembrane</keyword>
<feature type="region of interest" description="Disordered" evidence="1">
    <location>
        <begin position="1"/>
        <end position="23"/>
    </location>
</feature>
<feature type="transmembrane region" description="Helical" evidence="2">
    <location>
        <begin position="388"/>
        <end position="414"/>
    </location>
</feature>
<dbReference type="InterPro" id="IPR052971">
    <property type="entry name" value="TRP_calcium_channel"/>
</dbReference>
<accession>J6ESZ3</accession>
<feature type="transmembrane region" description="Helical" evidence="2">
    <location>
        <begin position="506"/>
        <end position="524"/>
    </location>
</feature>
<feature type="transmembrane region" description="Helical" evidence="2">
    <location>
        <begin position="263"/>
        <end position="281"/>
    </location>
</feature>
<feature type="transmembrane region" description="Helical" evidence="2">
    <location>
        <begin position="536"/>
        <end position="555"/>
    </location>
</feature>
<protein>
    <recommendedName>
        <fullName evidence="3">Calcium channel YVC1-like C-terminal transmembrane domain-containing protein</fullName>
    </recommendedName>
</protein>
<comment type="caution">
    <text evidence="4">The sequence shown here is derived from an EMBL/GenBank/DDBJ whole genome shotgun (WGS) entry which is preliminary data.</text>
</comment>
<dbReference type="HOGENOM" id="CLU_009570_1_0_1"/>
<dbReference type="OrthoDB" id="2373987at2759"/>
<feature type="transmembrane region" description="Helical" evidence="2">
    <location>
        <begin position="293"/>
        <end position="310"/>
    </location>
</feature>